<dbReference type="PANTHER" id="PTHR45138:SF9">
    <property type="entry name" value="DIGUANYLATE CYCLASE DGCM-RELATED"/>
    <property type="match status" value="1"/>
</dbReference>
<accession>A0A1I3PQT6</accession>
<evidence type="ECO:0000256" key="2">
    <source>
        <dbReference type="ARBA" id="ARBA00034247"/>
    </source>
</evidence>
<feature type="transmembrane region" description="Helical" evidence="3">
    <location>
        <begin position="105"/>
        <end position="127"/>
    </location>
</feature>
<gene>
    <name evidence="5" type="ORF">SAMN05192543_10615</name>
</gene>
<dbReference type="Pfam" id="PF00990">
    <property type="entry name" value="GGDEF"/>
    <property type="match status" value="1"/>
</dbReference>
<feature type="transmembrane region" description="Helical" evidence="3">
    <location>
        <begin position="271"/>
        <end position="290"/>
    </location>
</feature>
<feature type="transmembrane region" description="Helical" evidence="3">
    <location>
        <begin position="203"/>
        <end position="224"/>
    </location>
</feature>
<organism evidence="5 6">
    <name type="scientific">Paraburkholderia megapolitana</name>
    <dbReference type="NCBI Taxonomy" id="420953"/>
    <lineage>
        <taxon>Bacteria</taxon>
        <taxon>Pseudomonadati</taxon>
        <taxon>Pseudomonadota</taxon>
        <taxon>Betaproteobacteria</taxon>
        <taxon>Burkholderiales</taxon>
        <taxon>Burkholderiaceae</taxon>
        <taxon>Paraburkholderia</taxon>
    </lineage>
</organism>
<evidence type="ECO:0000313" key="5">
    <source>
        <dbReference type="EMBL" id="SFJ23346.1"/>
    </source>
</evidence>
<evidence type="ECO:0000256" key="3">
    <source>
        <dbReference type="SAM" id="Phobius"/>
    </source>
</evidence>
<dbReference type="GO" id="GO:0005886">
    <property type="term" value="C:plasma membrane"/>
    <property type="evidence" value="ECO:0007669"/>
    <property type="project" value="TreeGrafter"/>
</dbReference>
<proteinExistence type="predicted"/>
<protein>
    <recommendedName>
        <fullName evidence="1">diguanylate cyclase</fullName>
        <ecNumber evidence="1">2.7.7.65</ecNumber>
    </recommendedName>
</protein>
<dbReference type="STRING" id="420953.SAMN05192543_10615"/>
<dbReference type="EC" id="2.7.7.65" evidence="1"/>
<feature type="transmembrane region" description="Helical" evidence="3">
    <location>
        <begin position="230"/>
        <end position="251"/>
    </location>
</feature>
<keyword evidence="3" id="KW-0812">Transmembrane</keyword>
<dbReference type="GO" id="GO:0052621">
    <property type="term" value="F:diguanylate cyclase activity"/>
    <property type="evidence" value="ECO:0007669"/>
    <property type="project" value="UniProtKB-EC"/>
</dbReference>
<sequence length="514" mass="56373">MLESWGETLRRSPKPLHLALFAVSFLGAHALCVVVFPASAMQVSYPFLILAPALALAACGWRARIEPRKSRTPWVLLGAGLLLWTCGVTLNAWEDLVQQTPQTVAWFSDFSFFIYGVPVLLAISFVSNEQQLPLLVWMDTIQAVLTGYLAYIAIFSVAPFSDHVLDPISVPTLVLTYNIENVVLATAATLRLLAQPRGHDRRFYAILCGYLWVYALTAGVYNYWAAISSIHVVLDVIVDVPFLLLGIACVIDPGPRIEADVAAAKRPLAVVIENGSPIFYTLALLALSILLIRDHYLVGAIGILTALIVYTIRTTSLQSRLILTQQELRDATDRLEEMVLTDALTHTANRRCFDQTLTLEWSRAARTQLPLGLLLIDIDHFKKLNDRYGHPAGDRCLVAVASALQAALPRSGDLLARYGGEEFAAILPATDENGARIVAEHMLADVRAIRIPNEPSFGDFVTISVGIAVFRSTGTGTAHQLVEAADQALYRAKERGRNRIESIAQDDFLGMGSV</sequence>
<dbReference type="GO" id="GO:0043709">
    <property type="term" value="P:cell adhesion involved in single-species biofilm formation"/>
    <property type="evidence" value="ECO:0007669"/>
    <property type="project" value="TreeGrafter"/>
</dbReference>
<evidence type="ECO:0000313" key="6">
    <source>
        <dbReference type="Proteomes" id="UP000199548"/>
    </source>
</evidence>
<reference evidence="5 6" key="1">
    <citation type="submission" date="2016-10" db="EMBL/GenBank/DDBJ databases">
        <authorList>
            <person name="de Groot N.N."/>
        </authorList>
    </citation>
    <scope>NUCLEOTIDE SEQUENCE [LARGE SCALE GENOMIC DNA]</scope>
    <source>
        <strain evidence="5 6">LMG 23650</strain>
    </source>
</reference>
<evidence type="ECO:0000256" key="1">
    <source>
        <dbReference type="ARBA" id="ARBA00012528"/>
    </source>
</evidence>
<feature type="transmembrane region" description="Helical" evidence="3">
    <location>
        <begin position="134"/>
        <end position="154"/>
    </location>
</feature>
<dbReference type="NCBIfam" id="TIGR00254">
    <property type="entry name" value="GGDEF"/>
    <property type="match status" value="1"/>
</dbReference>
<dbReference type="EMBL" id="FOQU01000006">
    <property type="protein sequence ID" value="SFJ23346.1"/>
    <property type="molecule type" value="Genomic_DNA"/>
</dbReference>
<dbReference type="PROSITE" id="PS50887">
    <property type="entry name" value="GGDEF"/>
    <property type="match status" value="1"/>
</dbReference>
<name>A0A1I3PQT6_9BURK</name>
<dbReference type="SMART" id="SM00267">
    <property type="entry name" value="GGDEF"/>
    <property type="match status" value="1"/>
</dbReference>
<dbReference type="InterPro" id="IPR043128">
    <property type="entry name" value="Rev_trsase/Diguanyl_cyclase"/>
</dbReference>
<feature type="transmembrane region" description="Helical" evidence="3">
    <location>
        <begin position="73"/>
        <end position="93"/>
    </location>
</feature>
<feature type="transmembrane region" description="Helical" evidence="3">
    <location>
        <begin position="43"/>
        <end position="61"/>
    </location>
</feature>
<keyword evidence="3" id="KW-0472">Membrane</keyword>
<keyword evidence="3" id="KW-1133">Transmembrane helix</keyword>
<feature type="transmembrane region" description="Helical" evidence="3">
    <location>
        <begin position="18"/>
        <end position="37"/>
    </location>
</feature>
<feature type="domain" description="GGDEF" evidence="4">
    <location>
        <begin position="369"/>
        <end position="505"/>
    </location>
</feature>
<dbReference type="AlphaFoldDB" id="A0A1I3PQT6"/>
<comment type="catalytic activity">
    <reaction evidence="2">
        <text>2 GTP = 3',3'-c-di-GMP + 2 diphosphate</text>
        <dbReference type="Rhea" id="RHEA:24898"/>
        <dbReference type="ChEBI" id="CHEBI:33019"/>
        <dbReference type="ChEBI" id="CHEBI:37565"/>
        <dbReference type="ChEBI" id="CHEBI:58805"/>
        <dbReference type="EC" id="2.7.7.65"/>
    </reaction>
</comment>
<dbReference type="CDD" id="cd01949">
    <property type="entry name" value="GGDEF"/>
    <property type="match status" value="1"/>
</dbReference>
<dbReference type="Proteomes" id="UP000199548">
    <property type="component" value="Unassembled WGS sequence"/>
</dbReference>
<dbReference type="FunFam" id="3.30.70.270:FF:000001">
    <property type="entry name" value="Diguanylate cyclase domain protein"/>
    <property type="match status" value="1"/>
</dbReference>
<dbReference type="InterPro" id="IPR029787">
    <property type="entry name" value="Nucleotide_cyclase"/>
</dbReference>
<dbReference type="InterPro" id="IPR000160">
    <property type="entry name" value="GGDEF_dom"/>
</dbReference>
<dbReference type="PANTHER" id="PTHR45138">
    <property type="entry name" value="REGULATORY COMPONENTS OF SENSORY TRANSDUCTION SYSTEM"/>
    <property type="match status" value="1"/>
</dbReference>
<dbReference type="Gene3D" id="3.30.70.270">
    <property type="match status" value="1"/>
</dbReference>
<feature type="transmembrane region" description="Helical" evidence="3">
    <location>
        <begin position="296"/>
        <end position="312"/>
    </location>
</feature>
<dbReference type="SUPFAM" id="SSF55073">
    <property type="entry name" value="Nucleotide cyclase"/>
    <property type="match status" value="1"/>
</dbReference>
<dbReference type="InterPro" id="IPR050469">
    <property type="entry name" value="Diguanylate_Cyclase"/>
</dbReference>
<evidence type="ECO:0000259" key="4">
    <source>
        <dbReference type="PROSITE" id="PS50887"/>
    </source>
</evidence>
<dbReference type="GO" id="GO:1902201">
    <property type="term" value="P:negative regulation of bacterial-type flagellum-dependent cell motility"/>
    <property type="evidence" value="ECO:0007669"/>
    <property type="project" value="TreeGrafter"/>
</dbReference>
<keyword evidence="6" id="KW-1185">Reference proteome</keyword>